<protein>
    <submittedName>
        <fullName evidence="2">Uncharacterized protein</fullName>
    </submittedName>
</protein>
<sequence length="89" mass="9791">MDLPTPSTCGPGGASGKCPPRLIRSKLSLRPVSQLAGILYAHAHPDSDLRALSVLTLFVTMTFQFYVCIYAQNPGTMFQYDLMLCPREI</sequence>
<evidence type="ECO:0000256" key="1">
    <source>
        <dbReference type="SAM" id="Phobius"/>
    </source>
</evidence>
<keyword evidence="3" id="KW-1185">Reference proteome</keyword>
<dbReference type="EMBL" id="JARJCW010000004">
    <property type="protein sequence ID" value="KAJ7226091.1"/>
    <property type="molecule type" value="Genomic_DNA"/>
</dbReference>
<proteinExistence type="predicted"/>
<keyword evidence="1" id="KW-1133">Transmembrane helix</keyword>
<evidence type="ECO:0000313" key="2">
    <source>
        <dbReference type="EMBL" id="KAJ7226091.1"/>
    </source>
</evidence>
<dbReference type="AlphaFoldDB" id="A0AAD6YR54"/>
<organism evidence="2 3">
    <name type="scientific">Mycena pura</name>
    <dbReference type="NCBI Taxonomy" id="153505"/>
    <lineage>
        <taxon>Eukaryota</taxon>
        <taxon>Fungi</taxon>
        <taxon>Dikarya</taxon>
        <taxon>Basidiomycota</taxon>
        <taxon>Agaricomycotina</taxon>
        <taxon>Agaricomycetes</taxon>
        <taxon>Agaricomycetidae</taxon>
        <taxon>Agaricales</taxon>
        <taxon>Marasmiineae</taxon>
        <taxon>Mycenaceae</taxon>
        <taxon>Mycena</taxon>
    </lineage>
</organism>
<comment type="caution">
    <text evidence="2">The sequence shown here is derived from an EMBL/GenBank/DDBJ whole genome shotgun (WGS) entry which is preliminary data.</text>
</comment>
<reference evidence="2" key="1">
    <citation type="submission" date="2023-03" db="EMBL/GenBank/DDBJ databases">
        <title>Massive genome expansion in bonnet fungi (Mycena s.s.) driven by repeated elements and novel gene families across ecological guilds.</title>
        <authorList>
            <consortium name="Lawrence Berkeley National Laboratory"/>
            <person name="Harder C.B."/>
            <person name="Miyauchi S."/>
            <person name="Viragh M."/>
            <person name="Kuo A."/>
            <person name="Thoen E."/>
            <person name="Andreopoulos B."/>
            <person name="Lu D."/>
            <person name="Skrede I."/>
            <person name="Drula E."/>
            <person name="Henrissat B."/>
            <person name="Morin E."/>
            <person name="Kohler A."/>
            <person name="Barry K."/>
            <person name="LaButti K."/>
            <person name="Morin E."/>
            <person name="Salamov A."/>
            <person name="Lipzen A."/>
            <person name="Mereny Z."/>
            <person name="Hegedus B."/>
            <person name="Baldrian P."/>
            <person name="Stursova M."/>
            <person name="Weitz H."/>
            <person name="Taylor A."/>
            <person name="Grigoriev I.V."/>
            <person name="Nagy L.G."/>
            <person name="Martin F."/>
            <person name="Kauserud H."/>
        </authorList>
    </citation>
    <scope>NUCLEOTIDE SEQUENCE</scope>
    <source>
        <strain evidence="2">9144</strain>
    </source>
</reference>
<accession>A0AAD6YR54</accession>
<keyword evidence="1" id="KW-0472">Membrane</keyword>
<dbReference type="Proteomes" id="UP001219525">
    <property type="component" value="Unassembled WGS sequence"/>
</dbReference>
<gene>
    <name evidence="2" type="ORF">GGX14DRAFT_556839</name>
</gene>
<keyword evidence="1" id="KW-0812">Transmembrane</keyword>
<evidence type="ECO:0000313" key="3">
    <source>
        <dbReference type="Proteomes" id="UP001219525"/>
    </source>
</evidence>
<feature type="transmembrane region" description="Helical" evidence="1">
    <location>
        <begin position="51"/>
        <end position="71"/>
    </location>
</feature>
<name>A0AAD6YR54_9AGAR</name>